<dbReference type="Pfam" id="PF24809">
    <property type="entry name" value="DUF7708"/>
    <property type="match status" value="1"/>
</dbReference>
<name>A0A423VJ20_CYTCH</name>
<evidence type="ECO:0000313" key="4">
    <source>
        <dbReference type="EMBL" id="ROV91001.1"/>
    </source>
</evidence>
<dbReference type="PANTHER" id="PTHR10039">
    <property type="entry name" value="AMELOGENIN"/>
    <property type="match status" value="1"/>
</dbReference>
<dbReference type="InterPro" id="IPR027417">
    <property type="entry name" value="P-loop_NTPase"/>
</dbReference>
<proteinExistence type="predicted"/>
<comment type="caution">
    <text evidence="4">The sequence shown here is derived from an EMBL/GenBank/DDBJ whole genome shotgun (WGS) entry which is preliminary data.</text>
</comment>
<keyword evidence="1" id="KW-0677">Repeat</keyword>
<dbReference type="Pfam" id="PF24883">
    <property type="entry name" value="NPHP3_N"/>
    <property type="match status" value="1"/>
</dbReference>
<dbReference type="AlphaFoldDB" id="A0A423VJ20"/>
<dbReference type="OrthoDB" id="5216785at2759"/>
<dbReference type="SUPFAM" id="SSF52540">
    <property type="entry name" value="P-loop containing nucleoside triphosphate hydrolases"/>
    <property type="match status" value="1"/>
</dbReference>
<dbReference type="Gene3D" id="3.40.50.300">
    <property type="entry name" value="P-loop containing nucleotide triphosphate hydrolases"/>
    <property type="match status" value="1"/>
</dbReference>
<evidence type="ECO:0008006" key="6">
    <source>
        <dbReference type="Google" id="ProtNLM"/>
    </source>
</evidence>
<keyword evidence="5" id="KW-1185">Reference proteome</keyword>
<accession>A0A423VJ20</accession>
<dbReference type="PANTHER" id="PTHR10039:SF14">
    <property type="entry name" value="NACHT DOMAIN-CONTAINING PROTEIN"/>
    <property type="match status" value="1"/>
</dbReference>
<organism evidence="4 5">
    <name type="scientific">Cytospora chrysosperma</name>
    <name type="common">Cytospora canker fungus</name>
    <name type="synonym">Sphaeria chrysosperma</name>
    <dbReference type="NCBI Taxonomy" id="252740"/>
    <lineage>
        <taxon>Eukaryota</taxon>
        <taxon>Fungi</taxon>
        <taxon>Dikarya</taxon>
        <taxon>Ascomycota</taxon>
        <taxon>Pezizomycotina</taxon>
        <taxon>Sordariomycetes</taxon>
        <taxon>Sordariomycetidae</taxon>
        <taxon>Diaporthales</taxon>
        <taxon>Cytosporaceae</taxon>
        <taxon>Cytospora</taxon>
    </lineage>
</organism>
<protein>
    <recommendedName>
        <fullName evidence="6">NACHT domain-containing protein</fullName>
    </recommendedName>
</protein>
<reference evidence="4 5" key="1">
    <citation type="submission" date="2015-09" db="EMBL/GenBank/DDBJ databases">
        <title>Host preference determinants of Valsa canker pathogens revealed by comparative genomics.</title>
        <authorList>
            <person name="Yin Z."/>
            <person name="Huang L."/>
        </authorList>
    </citation>
    <scope>NUCLEOTIDE SEQUENCE [LARGE SCALE GENOMIC DNA]</scope>
    <source>
        <strain evidence="4 5">YSFL</strain>
    </source>
</reference>
<sequence>MPPFVHNQDLLPATTMQVASSAPRNPFAEAIDEFLLEMKEKSDPKNPFLKALVNSQNQNPVVHEGVSQSDVSAEELSRFVEDLSSQRLASGGGRFLTRVTPFVSSLHRLMKACETLLQASPLGVSAAFTGARVVIELGIRMNTYSETVAEAIVDIGINIQCYDKFAEAYQSSLEVQSQIVRSYKNIIKFWYDVSHTLSQRSLMVALKSLMKPLEKDIKTALDGLKHDSVKVQAISHAAEAVQRKEEREAKQRVGIEKWIMSGEHVEVGKVLKQQHDRRHQGTCEWLFQDENFKSWRDSNKNGILWYTAIPGSGKSVLSSAVVDHLTRKGVQVVHFFYSYDDTLRRSGIQGLRSIALQLLPNLKYVPDKLVSRYETEMRNHAMNLSDLHTAAHVIRDLAEQYNKVYVVIDGLDECIDEKHTLIALEHRWEMTAYGLVKWFVASRDESNIRTTMRKQGRAVEIRPTPQVITEDIRKYFSAHVDCQSCVEQWTEGEENFLYARLVCETLQGQGLTCREEINEALEKYPRGLNAYYMRTLEKLATRTEEEQEFARRTFMVVTAAAQSISQNELLNVLAVRHGAQDHSQSRVPWLSNIIGICSPLVVLVNKGQGSRPDNPLVKLVHKTVQEFFLQDVDTLDLSINSKLRKFFFTNSKAQRELGMDCLTYLQYTRYQKRGATDLDLLLKQPDLPEDHAFLYYAATFWSQHLNRGVASPDVDHAVRKFLQSPAFWSCLVVQTRTSPYLFGRYTSWKNGVFSMGFKSSTWKRDDAFGLPIPDWLDEYSHEGLLLDRSLCYFVEEWQLHFSPCGKYLYFLSLAFVSDENETTTVHITVSTFAFDNEANSGEMLTHEGQARRCMYRFGQSLRDVAKPLALVQWSDAYIVIALPPLTCDAKVLRILLPRGPEPDLDREPSDQVSMTLRSPIYFPTSTPQRNPTLMYRVEDATVNSVEDGNSGKASYIYLTLDTAEEPVEEQGHQHQSNPINSFGATTDQSRFSQMEEGRAEPGRACPPVVLRWKIPHPDGWRVWETDEDSRASDIKRGLSDWQMLRGSFVDSTKSFSVPIRSGLNWTRKGFLSCA</sequence>
<dbReference type="InterPro" id="IPR056884">
    <property type="entry name" value="NPHP3-like_N"/>
</dbReference>
<evidence type="ECO:0000313" key="5">
    <source>
        <dbReference type="Proteomes" id="UP000284375"/>
    </source>
</evidence>
<evidence type="ECO:0000259" key="2">
    <source>
        <dbReference type="Pfam" id="PF24809"/>
    </source>
</evidence>
<dbReference type="InterPro" id="IPR056125">
    <property type="entry name" value="DUF7708"/>
</dbReference>
<feature type="domain" description="DUF7708" evidence="2">
    <location>
        <begin position="100"/>
        <end position="240"/>
    </location>
</feature>
<dbReference type="STRING" id="252740.A0A423VJ20"/>
<dbReference type="Proteomes" id="UP000284375">
    <property type="component" value="Unassembled WGS sequence"/>
</dbReference>
<dbReference type="EMBL" id="LJZO01000046">
    <property type="protein sequence ID" value="ROV91001.1"/>
    <property type="molecule type" value="Genomic_DNA"/>
</dbReference>
<evidence type="ECO:0000259" key="3">
    <source>
        <dbReference type="Pfam" id="PF24883"/>
    </source>
</evidence>
<evidence type="ECO:0000256" key="1">
    <source>
        <dbReference type="ARBA" id="ARBA00022737"/>
    </source>
</evidence>
<feature type="domain" description="Nephrocystin 3-like N-terminal" evidence="3">
    <location>
        <begin position="281"/>
        <end position="443"/>
    </location>
</feature>
<gene>
    <name evidence="4" type="ORF">VSDG_07727</name>
</gene>